<reference evidence="1" key="1">
    <citation type="submission" date="2014-09" db="EMBL/GenBank/DDBJ databases">
        <authorList>
            <person name="Magalhaes I.L.F."/>
            <person name="Oliveira U."/>
            <person name="Santos F.R."/>
            <person name="Vidigal T.H.D.A."/>
            <person name="Brescovit A.D."/>
            <person name="Santos A.J."/>
        </authorList>
    </citation>
    <scope>NUCLEOTIDE SEQUENCE</scope>
    <source>
        <tissue evidence="1">Shoot tissue taken approximately 20 cm above the soil surface</tissue>
    </source>
</reference>
<name>A0A0A9CHP4_ARUDO</name>
<organism evidence="1">
    <name type="scientific">Arundo donax</name>
    <name type="common">Giant reed</name>
    <name type="synonym">Donax arundinaceus</name>
    <dbReference type="NCBI Taxonomy" id="35708"/>
    <lineage>
        <taxon>Eukaryota</taxon>
        <taxon>Viridiplantae</taxon>
        <taxon>Streptophyta</taxon>
        <taxon>Embryophyta</taxon>
        <taxon>Tracheophyta</taxon>
        <taxon>Spermatophyta</taxon>
        <taxon>Magnoliopsida</taxon>
        <taxon>Liliopsida</taxon>
        <taxon>Poales</taxon>
        <taxon>Poaceae</taxon>
        <taxon>PACMAD clade</taxon>
        <taxon>Arundinoideae</taxon>
        <taxon>Arundineae</taxon>
        <taxon>Arundo</taxon>
    </lineage>
</organism>
<proteinExistence type="predicted"/>
<dbReference type="EMBL" id="GBRH01223912">
    <property type="protein sequence ID" value="JAD73983.1"/>
    <property type="molecule type" value="Transcribed_RNA"/>
</dbReference>
<dbReference type="AlphaFoldDB" id="A0A0A9CHP4"/>
<reference evidence="1" key="2">
    <citation type="journal article" date="2015" name="Data Brief">
        <title>Shoot transcriptome of the giant reed, Arundo donax.</title>
        <authorList>
            <person name="Barrero R.A."/>
            <person name="Guerrero F.D."/>
            <person name="Moolhuijzen P."/>
            <person name="Goolsby J.A."/>
            <person name="Tidwell J."/>
            <person name="Bellgard S.E."/>
            <person name="Bellgard M.I."/>
        </authorList>
    </citation>
    <scope>NUCLEOTIDE SEQUENCE</scope>
    <source>
        <tissue evidence="1">Shoot tissue taken approximately 20 cm above the soil surface</tissue>
    </source>
</reference>
<accession>A0A0A9CHP4</accession>
<evidence type="ECO:0000313" key="1">
    <source>
        <dbReference type="EMBL" id="JAD73983.1"/>
    </source>
</evidence>
<sequence>MKRIGMLCRHKLLHINSIRYGFHFLYHYSHYQYHYLGVFTDGLDGFGPNHSTVRAVSATALFFFTTRSIPSQISLQQFGGNHNVQLYHYLLLHPASPTTSTATLGFWMTAGNPQLQ</sequence>
<protein>
    <submittedName>
        <fullName evidence="1">Uncharacterized protein</fullName>
    </submittedName>
</protein>